<accession>A0A9N9LGW8</accession>
<keyword evidence="3" id="KW-0805">Transcription regulation</keyword>
<dbReference type="PANTHER" id="PTHR36206:SF4">
    <property type="entry name" value="HYPOTHETICAL CONSERVED PROTEIN (EUROFUNG)-RELATED"/>
    <property type="match status" value="1"/>
</dbReference>
<keyword evidence="4" id="KW-0238">DNA-binding</keyword>
<dbReference type="InterPro" id="IPR052360">
    <property type="entry name" value="Transcr_Regulatory_Proteins"/>
</dbReference>
<keyword evidence="2" id="KW-0862">Zinc</keyword>
<evidence type="ECO:0000256" key="2">
    <source>
        <dbReference type="ARBA" id="ARBA00022833"/>
    </source>
</evidence>
<evidence type="ECO:0000256" key="6">
    <source>
        <dbReference type="ARBA" id="ARBA00023242"/>
    </source>
</evidence>
<protein>
    <submittedName>
        <fullName evidence="7">Uncharacterized protein</fullName>
    </submittedName>
</protein>
<dbReference type="Proteomes" id="UP000701801">
    <property type="component" value="Unassembled WGS sequence"/>
</dbReference>
<keyword evidence="1" id="KW-0479">Metal-binding</keyword>
<name>A0A9N9LGW8_9HELO</name>
<evidence type="ECO:0000313" key="8">
    <source>
        <dbReference type="Proteomes" id="UP000701801"/>
    </source>
</evidence>
<proteinExistence type="predicted"/>
<evidence type="ECO:0000256" key="1">
    <source>
        <dbReference type="ARBA" id="ARBA00022723"/>
    </source>
</evidence>
<organism evidence="7 8">
    <name type="scientific">Hymenoscyphus albidus</name>
    <dbReference type="NCBI Taxonomy" id="595503"/>
    <lineage>
        <taxon>Eukaryota</taxon>
        <taxon>Fungi</taxon>
        <taxon>Dikarya</taxon>
        <taxon>Ascomycota</taxon>
        <taxon>Pezizomycotina</taxon>
        <taxon>Leotiomycetes</taxon>
        <taxon>Helotiales</taxon>
        <taxon>Helotiaceae</taxon>
        <taxon>Hymenoscyphus</taxon>
    </lineage>
</organism>
<evidence type="ECO:0000313" key="7">
    <source>
        <dbReference type="EMBL" id="CAG8972114.1"/>
    </source>
</evidence>
<comment type="caution">
    <text evidence="7">The sequence shown here is derived from an EMBL/GenBank/DDBJ whole genome shotgun (WGS) entry which is preliminary data.</text>
</comment>
<sequence>MASLRLLNKRLDSSSTGRGLSLYGCILFITHETLCGYNLRAMRHLHGGLAILNEVLPKSWVGTPFVSPESVIDTRKKFPESLREIVSQLSRINIIASTYPSYSFNANIIRRPEVPKEIFTNAQAYDTLCDIITSVQHLRNLGSEHHCQYIYSVMPPDLPFKAKQLEIIMDQSIPTRTIMTQYLAARIEISMIIYTEELSYDNFTEMYNEINEQAADIIASPNYLRSVGSFGIIQPLWLVANKCRDWKTRKISIDLLNQSGGQGLWTGRALAVGGLCVAEKEHFDKDGNFHEFVPEERRLRRLEIATATSKKSVSVIGARRDVDGDFTYITYVVNRGSGSVSVGNNDMEYFTTRWKAYMMKIPTTIARDDKILNN</sequence>
<dbReference type="EMBL" id="CAJVRM010000036">
    <property type="protein sequence ID" value="CAG8972114.1"/>
    <property type="molecule type" value="Genomic_DNA"/>
</dbReference>
<evidence type="ECO:0000256" key="5">
    <source>
        <dbReference type="ARBA" id="ARBA00023163"/>
    </source>
</evidence>
<keyword evidence="8" id="KW-1185">Reference proteome</keyword>
<dbReference type="AlphaFoldDB" id="A0A9N9LGW8"/>
<keyword evidence="5" id="KW-0804">Transcription</keyword>
<dbReference type="GO" id="GO:0046872">
    <property type="term" value="F:metal ion binding"/>
    <property type="evidence" value="ECO:0007669"/>
    <property type="project" value="UniProtKB-KW"/>
</dbReference>
<gene>
    <name evidence="7" type="ORF">HYALB_00008119</name>
</gene>
<evidence type="ECO:0000256" key="3">
    <source>
        <dbReference type="ARBA" id="ARBA00023015"/>
    </source>
</evidence>
<dbReference type="PANTHER" id="PTHR36206">
    <property type="entry name" value="ASPERCRYPTIN BIOSYNTHESIS CLUSTER-SPECIFIC TRANSCRIPTION REGULATOR ATNN-RELATED"/>
    <property type="match status" value="1"/>
</dbReference>
<reference evidence="7" key="1">
    <citation type="submission" date="2021-07" db="EMBL/GenBank/DDBJ databases">
        <authorList>
            <person name="Durling M."/>
        </authorList>
    </citation>
    <scope>NUCLEOTIDE SEQUENCE</scope>
</reference>
<dbReference type="GO" id="GO:0003677">
    <property type="term" value="F:DNA binding"/>
    <property type="evidence" value="ECO:0007669"/>
    <property type="project" value="UniProtKB-KW"/>
</dbReference>
<dbReference type="OrthoDB" id="416217at2759"/>
<keyword evidence="6" id="KW-0539">Nucleus</keyword>
<evidence type="ECO:0000256" key="4">
    <source>
        <dbReference type="ARBA" id="ARBA00023125"/>
    </source>
</evidence>